<keyword evidence="3" id="KW-0418">Kinase</keyword>
<organism evidence="3 4">
    <name type="scientific">Natronorubrum sediminis</name>
    <dbReference type="NCBI Taxonomy" id="640943"/>
    <lineage>
        <taxon>Archaea</taxon>
        <taxon>Methanobacteriati</taxon>
        <taxon>Methanobacteriota</taxon>
        <taxon>Stenosarchaea group</taxon>
        <taxon>Halobacteria</taxon>
        <taxon>Halobacteriales</taxon>
        <taxon>Natrialbaceae</taxon>
        <taxon>Natronorubrum</taxon>
    </lineage>
</organism>
<dbReference type="PANTHER" id="PTHR30267:SF2">
    <property type="entry name" value="PROTEIN PRKA"/>
    <property type="match status" value="1"/>
</dbReference>
<dbReference type="InterPro" id="IPR027417">
    <property type="entry name" value="P-loop_NTPase"/>
</dbReference>
<feature type="compositionally biased region" description="Basic and acidic residues" evidence="1">
    <location>
        <begin position="1"/>
        <end position="12"/>
    </location>
</feature>
<keyword evidence="4" id="KW-1185">Reference proteome</keyword>
<sequence>MATATDSEHSARGEPMQTGERTTGNDTMTGDIETLETLSTDYKESMPEDLRETKPFDWYLGECYDDPQITRNAHQRVADMFDYYGTTYDETEGVVEYQLASEDPLGDGENTFYGNVIHHSIHEFVNKVKSGARRLGPERRIKLLLGPVGSGKSHFDKQVRKYFEDYTLREAGRMYTFRWTNLCDVIVDQDPADDVVRSPMNQDPLVLLPLEQRQRVIDDLNERLDAPYTIQNEQALDPESEFYLDKLLAYYDDDLQQVLENHVEIVRLVADENKRQGLETFEPKDKKNQDETELTGDVNYSKIAIYGESDPRAFDYSGAFCNANRGIFSGEELLKLQREFLYDFLHATQEQTIKPKNNPRIDIDQVIVGRTNMPEYKDKKGDEKMEAFNDRTKRIDFPYVLSYEDEASIYEKMLNNADVPDINVEPHTLEMAGLFGVLTRVEEPDTETVDLLSKAKAYNGEIDEGDDIDSKKLREEAEQKAEIGEGMVGVSPRFIGDEIAEAIMDSKHRSRGFLSPLTVFNFFEENLEHHGSIPEENFEQYYRYLETVREEYKERAIEDVRHALAYDIDEIQRQGEKYMDHVMAYIDDDTIEDSLTGREQEPDETFLRSVEEKLDVPEDRKEDFRQEVSNWVSRRAREGEAFNPQDNERLRRALERKLWEDKKHNINFSALVSANEFDDDERSAWIDALIEQGYSEGGAKEVLEFAGAEVAKAEMED</sequence>
<name>A0A1H6FL21_9EURY</name>
<proteinExistence type="predicted"/>
<evidence type="ECO:0000259" key="2">
    <source>
        <dbReference type="SMART" id="SM00763"/>
    </source>
</evidence>
<dbReference type="Proteomes" id="UP000199112">
    <property type="component" value="Unassembled WGS sequence"/>
</dbReference>
<evidence type="ECO:0000313" key="3">
    <source>
        <dbReference type="EMBL" id="SEH10910.1"/>
    </source>
</evidence>
<reference evidence="4" key="1">
    <citation type="submission" date="2016-10" db="EMBL/GenBank/DDBJ databases">
        <authorList>
            <person name="Varghese N."/>
            <person name="Submissions S."/>
        </authorList>
    </citation>
    <scope>NUCLEOTIDE SEQUENCE [LARGE SCALE GENOMIC DNA]</scope>
    <source>
        <strain evidence="4">CGMCC 1.8981</strain>
    </source>
</reference>
<dbReference type="GO" id="GO:0004672">
    <property type="term" value="F:protein kinase activity"/>
    <property type="evidence" value="ECO:0007669"/>
    <property type="project" value="TreeGrafter"/>
</dbReference>
<dbReference type="InterPro" id="IPR010650">
    <property type="entry name" value="PrkA_C"/>
</dbReference>
<dbReference type="EMBL" id="FNWL01000001">
    <property type="protein sequence ID" value="SEH10910.1"/>
    <property type="molecule type" value="Genomic_DNA"/>
</dbReference>
<dbReference type="Pfam" id="PF08298">
    <property type="entry name" value="AAA_PrkA"/>
    <property type="match status" value="1"/>
</dbReference>
<feature type="region of interest" description="Disordered" evidence="1">
    <location>
        <begin position="1"/>
        <end position="31"/>
    </location>
</feature>
<feature type="compositionally biased region" description="Polar residues" evidence="1">
    <location>
        <begin position="19"/>
        <end position="28"/>
    </location>
</feature>
<accession>A0A1H6FL21</accession>
<dbReference type="SMART" id="SM00763">
    <property type="entry name" value="AAA_PrkA"/>
    <property type="match status" value="1"/>
</dbReference>
<dbReference type="SUPFAM" id="SSF52540">
    <property type="entry name" value="P-loop containing nucleoside triphosphate hydrolases"/>
    <property type="match status" value="1"/>
</dbReference>
<feature type="domain" description="PrkA AAA" evidence="2">
    <location>
        <begin position="54"/>
        <end position="448"/>
    </location>
</feature>
<evidence type="ECO:0000256" key="1">
    <source>
        <dbReference type="SAM" id="MobiDB-lite"/>
    </source>
</evidence>
<gene>
    <name evidence="3" type="ORF">SAMN04487967_0108</name>
</gene>
<dbReference type="Pfam" id="PF06798">
    <property type="entry name" value="PrkA"/>
    <property type="match status" value="1"/>
</dbReference>
<keyword evidence="3" id="KW-0808">Transferase</keyword>
<dbReference type="PANTHER" id="PTHR30267">
    <property type="entry name" value="PROTEIN KINASE PRKA"/>
    <property type="match status" value="1"/>
</dbReference>
<evidence type="ECO:0000313" key="4">
    <source>
        <dbReference type="Proteomes" id="UP000199112"/>
    </source>
</evidence>
<protein>
    <submittedName>
        <fullName evidence="3">Putative serine protein kinase, PrkA</fullName>
    </submittedName>
</protein>
<dbReference type="AlphaFoldDB" id="A0A1H6FL21"/>
<dbReference type="InterPro" id="IPR013153">
    <property type="entry name" value="Prk_AAA"/>
</dbReference>